<dbReference type="PANTHER" id="PTHR43730:SF1">
    <property type="entry name" value="BETA-MANNOSIDASE"/>
    <property type="match status" value="1"/>
</dbReference>
<dbReference type="InterPro" id="IPR013783">
    <property type="entry name" value="Ig-like_fold"/>
</dbReference>
<dbReference type="AlphaFoldDB" id="A0A9D2I796"/>
<dbReference type="GO" id="GO:0005975">
    <property type="term" value="P:carbohydrate metabolic process"/>
    <property type="evidence" value="ECO:0007669"/>
    <property type="project" value="InterPro"/>
</dbReference>
<dbReference type="Pfam" id="PF02836">
    <property type="entry name" value="Glyco_hydro_2_C"/>
    <property type="match status" value="1"/>
</dbReference>
<keyword evidence="4" id="KW-0732">Signal</keyword>
<dbReference type="Gene3D" id="2.60.40.10">
    <property type="entry name" value="Immunoglobulins"/>
    <property type="match status" value="2"/>
</dbReference>
<dbReference type="GO" id="GO:0004567">
    <property type="term" value="F:beta-mannosidase activity"/>
    <property type="evidence" value="ECO:0007669"/>
    <property type="project" value="UniProtKB-EC"/>
</dbReference>
<reference evidence="10" key="1">
    <citation type="journal article" date="2021" name="PeerJ">
        <title>Extensive microbial diversity within the chicken gut microbiome revealed by metagenomics and culture.</title>
        <authorList>
            <person name="Gilroy R."/>
            <person name="Ravi A."/>
            <person name="Getino M."/>
            <person name="Pursley I."/>
            <person name="Horton D.L."/>
            <person name="Alikhan N.F."/>
            <person name="Baker D."/>
            <person name="Gharbi K."/>
            <person name="Hall N."/>
            <person name="Watson M."/>
            <person name="Adriaenssens E.M."/>
            <person name="Foster-Nyarko E."/>
            <person name="Jarju S."/>
            <person name="Secka A."/>
            <person name="Antonio M."/>
            <person name="Oren A."/>
            <person name="Chaudhuri R.R."/>
            <person name="La Ragione R."/>
            <person name="Hildebrand F."/>
            <person name="Pallen M.J."/>
        </authorList>
    </citation>
    <scope>NUCLEOTIDE SEQUENCE</scope>
    <source>
        <strain evidence="10">CHK179-7159</strain>
    </source>
</reference>
<accession>A0A9D2I796</accession>
<name>A0A9D2I796_9FIRM</name>
<dbReference type="Proteomes" id="UP000886858">
    <property type="component" value="Unassembled WGS sequence"/>
</dbReference>
<evidence type="ECO:0000259" key="7">
    <source>
        <dbReference type="Pfam" id="PF00703"/>
    </source>
</evidence>
<keyword evidence="5" id="KW-0378">Hydrolase</keyword>
<dbReference type="InterPro" id="IPR006102">
    <property type="entry name" value="Ig-like_GH2"/>
</dbReference>
<evidence type="ECO:0000313" key="11">
    <source>
        <dbReference type="Proteomes" id="UP000886858"/>
    </source>
</evidence>
<feature type="domain" description="Beta-mannosidase-like galactose-binding" evidence="9">
    <location>
        <begin position="43"/>
        <end position="165"/>
    </location>
</feature>
<reference evidence="10" key="2">
    <citation type="submission" date="2021-04" db="EMBL/GenBank/DDBJ databases">
        <authorList>
            <person name="Gilroy R."/>
        </authorList>
    </citation>
    <scope>NUCLEOTIDE SEQUENCE</scope>
    <source>
        <strain evidence="10">CHK179-7159</strain>
    </source>
</reference>
<evidence type="ECO:0000259" key="9">
    <source>
        <dbReference type="Pfam" id="PF22666"/>
    </source>
</evidence>
<keyword evidence="6" id="KW-0326">Glycosidase</keyword>
<dbReference type="Pfam" id="PF00703">
    <property type="entry name" value="Glyco_hydro_2"/>
    <property type="match status" value="1"/>
</dbReference>
<comment type="caution">
    <text evidence="10">The sequence shown here is derived from an EMBL/GenBank/DDBJ whole genome shotgun (WGS) entry which is preliminary data.</text>
</comment>
<gene>
    <name evidence="10" type="ORF">H9717_14255</name>
</gene>
<dbReference type="InterPro" id="IPR006103">
    <property type="entry name" value="Glyco_hydro_2_cat"/>
</dbReference>
<protein>
    <recommendedName>
        <fullName evidence="3">beta-mannosidase</fullName>
        <ecNumber evidence="3">3.2.1.25</ecNumber>
    </recommendedName>
</protein>
<evidence type="ECO:0000256" key="4">
    <source>
        <dbReference type="ARBA" id="ARBA00022729"/>
    </source>
</evidence>
<dbReference type="InterPro" id="IPR050887">
    <property type="entry name" value="Beta-mannosidase_GH2"/>
</dbReference>
<dbReference type="InterPro" id="IPR054593">
    <property type="entry name" value="Beta-mannosidase-like_N2"/>
</dbReference>
<dbReference type="PANTHER" id="PTHR43730">
    <property type="entry name" value="BETA-MANNOSIDASE"/>
    <property type="match status" value="1"/>
</dbReference>
<evidence type="ECO:0000256" key="5">
    <source>
        <dbReference type="ARBA" id="ARBA00022801"/>
    </source>
</evidence>
<proteinExistence type="inferred from homology"/>
<feature type="domain" description="Glycoside hydrolase family 2 catalytic" evidence="8">
    <location>
        <begin position="375"/>
        <end position="540"/>
    </location>
</feature>
<dbReference type="SUPFAM" id="SSF51445">
    <property type="entry name" value="(Trans)glycosidases"/>
    <property type="match status" value="1"/>
</dbReference>
<dbReference type="EMBL" id="DWYY01000163">
    <property type="protein sequence ID" value="HJA94250.1"/>
    <property type="molecule type" value="Genomic_DNA"/>
</dbReference>
<evidence type="ECO:0000256" key="6">
    <source>
        <dbReference type="ARBA" id="ARBA00023295"/>
    </source>
</evidence>
<dbReference type="InterPro" id="IPR008979">
    <property type="entry name" value="Galactose-bd-like_sf"/>
</dbReference>
<dbReference type="GO" id="GO:0006516">
    <property type="term" value="P:glycoprotein catabolic process"/>
    <property type="evidence" value="ECO:0007669"/>
    <property type="project" value="TreeGrafter"/>
</dbReference>
<evidence type="ECO:0000256" key="2">
    <source>
        <dbReference type="ARBA" id="ARBA00007401"/>
    </source>
</evidence>
<dbReference type="Gene3D" id="3.20.20.80">
    <property type="entry name" value="Glycosidases"/>
    <property type="match status" value="1"/>
</dbReference>
<feature type="domain" description="Glycoside hydrolase family 2 immunoglobulin-like beta-sandwich" evidence="7">
    <location>
        <begin position="270"/>
        <end position="355"/>
    </location>
</feature>
<comment type="similarity">
    <text evidence="2">Belongs to the glycosyl hydrolase 2 family.</text>
</comment>
<dbReference type="Pfam" id="PF22666">
    <property type="entry name" value="Glyco_hydro_2_N2"/>
    <property type="match status" value="1"/>
</dbReference>
<dbReference type="Gene3D" id="2.60.120.260">
    <property type="entry name" value="Galactose-binding domain-like"/>
    <property type="match status" value="1"/>
</dbReference>
<dbReference type="SUPFAM" id="SSF49303">
    <property type="entry name" value="beta-Galactosidase/glucuronidase domain"/>
    <property type="match status" value="2"/>
</dbReference>
<evidence type="ECO:0000313" key="10">
    <source>
        <dbReference type="EMBL" id="HJA94250.1"/>
    </source>
</evidence>
<dbReference type="InterPro" id="IPR036156">
    <property type="entry name" value="Beta-gal/glucu_dom_sf"/>
</dbReference>
<comment type="catalytic activity">
    <reaction evidence="1">
        <text>Hydrolysis of terminal, non-reducing beta-D-mannose residues in beta-D-mannosides.</text>
        <dbReference type="EC" id="3.2.1.25"/>
    </reaction>
</comment>
<evidence type="ECO:0000256" key="1">
    <source>
        <dbReference type="ARBA" id="ARBA00000829"/>
    </source>
</evidence>
<evidence type="ECO:0000259" key="8">
    <source>
        <dbReference type="Pfam" id="PF02836"/>
    </source>
</evidence>
<evidence type="ECO:0000256" key="3">
    <source>
        <dbReference type="ARBA" id="ARBA00012754"/>
    </source>
</evidence>
<organism evidence="10 11">
    <name type="scientific">Candidatus Eisenbergiella merdipullorum</name>
    <dbReference type="NCBI Taxonomy" id="2838553"/>
    <lineage>
        <taxon>Bacteria</taxon>
        <taxon>Bacillati</taxon>
        <taxon>Bacillota</taxon>
        <taxon>Clostridia</taxon>
        <taxon>Lachnospirales</taxon>
        <taxon>Lachnospiraceae</taxon>
        <taxon>Eisenbergiella</taxon>
    </lineage>
</organism>
<sequence length="917" mass="107486">MKLNQPYYVEPRKDRMHLNLDGMWDYGYAEKALDIPEEIKFSYHAHIPDSTFWNLYESGILQHPYKGLNSKNYSWVDEKVWYYRKKFYVDAKLSDHKAVLCFDGIAYYSRIWLNGCLLGEHEGMFGGPFAVVTENLMFGSENELVVEVKACNYGKKQNYDGHNYHGQNREIVPWNIARDRGTSNGDLIVMGIWRSVRIEFLAPFHLARPYLVTMGIDEAVARLSLEMEIIGPELYEFHPFYGTFDETLGYLNAYKKGIKQVYRNIPAKIHIHIEEKETGTAVYDSDDPVRLLDYAKSIRAEDYPESQFFKKEIELANPKLWWPHDMGEPFLYRIVLTFWVNNEICDEISFDYGVRTIRAIFSEGPRVRERWAPFQFVINNRKIFLKGINWMPQDALYRQDEKEYRWSLDLIKNAGIHMVRVWSGGGMPESDAFYRLCDELGIMVWQDHYIANTSHTEGWPQDVLEDQECVNLYRMRNHPSLAVHCGGNEFNAYSTGNAASMFIIERSIQTLDPSRIFYYTTPDKGSAHIYLDMEPTWYRHLYKDLPFVAETGIHSFPNYKSLKNCLCERECTDKIPELTTEEFQKEFPELLNHFTEYVPERVPRMLARASQISDLKAIDLKGLAEATQIASCEYYEILIQALRENYPITTGVLPWVFRRTWTTVGIQLVDGMGEPIAPYYYLKNAYQKVEAHLAFDQITVAPGERLQVPIRVCNEYEEVLNEYNISVKFWSRNMEKLYECCIPAEKADGRIIEWKTGLDWEDCYFFFTIDLKRARQLICRQVYWPKSLKMMENKDVRNEFRKEPQENLRMEKGPWLKEQISLIKGAVLKLEGNAVKRNDQRIKVNIKIKNIGETAAFPVILEFPENGVRGMMQDNYFWLEAGEERTLWVEADISNRISDRLLLSVSSWNAEPQNLII</sequence>
<dbReference type="EC" id="3.2.1.25" evidence="3"/>
<dbReference type="SUPFAM" id="SSF49785">
    <property type="entry name" value="Galactose-binding domain-like"/>
    <property type="match status" value="1"/>
</dbReference>
<dbReference type="InterPro" id="IPR017853">
    <property type="entry name" value="GH"/>
</dbReference>